<sequence length="67" mass="7785">MEELIFTKIYHGRILSEIYVPTCVENCVCTQVLTLTLVKRVRLLTEVEKIHPLHLGEDPHPHPLHQC</sequence>
<dbReference type="AlphaFoldDB" id="A0A3Q7ET87"/>
<evidence type="ECO:0000313" key="1">
    <source>
        <dbReference type="EnsemblPlants" id="Solyc01g010035.1.1"/>
    </source>
</evidence>
<dbReference type="Gramene" id="Solyc01g010035.1.1">
    <property type="protein sequence ID" value="Solyc01g010035.1.1"/>
    <property type="gene ID" value="Solyc01g010035.1"/>
</dbReference>
<dbReference type="InParanoid" id="A0A3Q7ET87"/>
<dbReference type="EnsemblPlants" id="Solyc01g010035.1.1">
    <property type="protein sequence ID" value="Solyc01g010035.1.1"/>
    <property type="gene ID" value="Solyc01g010035.1"/>
</dbReference>
<protein>
    <submittedName>
        <fullName evidence="1">Uncharacterized protein</fullName>
    </submittedName>
</protein>
<evidence type="ECO:0000313" key="2">
    <source>
        <dbReference type="Proteomes" id="UP000004994"/>
    </source>
</evidence>
<organism evidence="1">
    <name type="scientific">Solanum lycopersicum</name>
    <name type="common">Tomato</name>
    <name type="synonym">Lycopersicon esculentum</name>
    <dbReference type="NCBI Taxonomy" id="4081"/>
    <lineage>
        <taxon>Eukaryota</taxon>
        <taxon>Viridiplantae</taxon>
        <taxon>Streptophyta</taxon>
        <taxon>Embryophyta</taxon>
        <taxon>Tracheophyta</taxon>
        <taxon>Spermatophyta</taxon>
        <taxon>Magnoliopsida</taxon>
        <taxon>eudicotyledons</taxon>
        <taxon>Gunneridae</taxon>
        <taxon>Pentapetalae</taxon>
        <taxon>asterids</taxon>
        <taxon>lamiids</taxon>
        <taxon>Solanales</taxon>
        <taxon>Solanaceae</taxon>
        <taxon>Solanoideae</taxon>
        <taxon>Solaneae</taxon>
        <taxon>Solanum</taxon>
        <taxon>Solanum subgen. Lycopersicon</taxon>
    </lineage>
</organism>
<keyword evidence="2" id="KW-1185">Reference proteome</keyword>
<accession>A0A3Q7ET87</accession>
<dbReference type="Proteomes" id="UP000004994">
    <property type="component" value="Chromosome 1"/>
</dbReference>
<proteinExistence type="predicted"/>
<reference evidence="1" key="2">
    <citation type="submission" date="2019-01" db="UniProtKB">
        <authorList>
            <consortium name="EnsemblPlants"/>
        </authorList>
    </citation>
    <scope>IDENTIFICATION</scope>
    <source>
        <strain evidence="1">cv. Heinz 1706</strain>
    </source>
</reference>
<reference evidence="1" key="1">
    <citation type="journal article" date="2012" name="Nature">
        <title>The tomato genome sequence provides insights into fleshy fruit evolution.</title>
        <authorList>
            <consortium name="Tomato Genome Consortium"/>
        </authorList>
    </citation>
    <scope>NUCLEOTIDE SEQUENCE [LARGE SCALE GENOMIC DNA]</scope>
    <source>
        <strain evidence="1">cv. Heinz 1706</strain>
    </source>
</reference>
<name>A0A3Q7ET87_SOLLC</name>